<dbReference type="CDD" id="cd16345">
    <property type="entry name" value="LMWP_ArsC"/>
    <property type="match status" value="1"/>
</dbReference>
<dbReference type="GO" id="GO:0046685">
    <property type="term" value="P:response to arsenic-containing substance"/>
    <property type="evidence" value="ECO:0007669"/>
    <property type="project" value="UniProtKB-KW"/>
</dbReference>
<dbReference type="InterPro" id="IPR023485">
    <property type="entry name" value="Ptyr_pPase"/>
</dbReference>
<dbReference type="SUPFAM" id="SSF52788">
    <property type="entry name" value="Phosphotyrosine protein phosphatases I"/>
    <property type="match status" value="1"/>
</dbReference>
<dbReference type="Proteomes" id="UP000366051">
    <property type="component" value="Chromosome"/>
</dbReference>
<keyword evidence="4" id="KW-1185">Reference proteome</keyword>
<evidence type="ECO:0000313" key="4">
    <source>
        <dbReference type="Proteomes" id="UP000366051"/>
    </source>
</evidence>
<dbReference type="InterPro" id="IPR036196">
    <property type="entry name" value="Ptyr_pPase_sf"/>
</dbReference>
<dbReference type="KEGG" id="hcv:FTV88_0604"/>
<dbReference type="PANTHER" id="PTHR43428">
    <property type="entry name" value="ARSENATE REDUCTASE"/>
    <property type="match status" value="1"/>
</dbReference>
<name>A0A5Q2MZB7_9FIRM</name>
<reference evidence="4" key="1">
    <citation type="submission" date="2019-11" db="EMBL/GenBank/DDBJ databases">
        <title>Genome sequence of Heliorestis convoluta strain HH, an alkaliphilic and minimalistic phototrophic bacterium from a soda lake in Egypt.</title>
        <authorList>
            <person name="Dewey E.D."/>
            <person name="Stokes L.M."/>
            <person name="Burchell B.M."/>
            <person name="Shaffer K.N."/>
            <person name="Huntington A.M."/>
            <person name="Baker J.M."/>
            <person name="Nadendla S."/>
            <person name="Giglio M.G."/>
            <person name="Touchman J.W."/>
            <person name="Blankenship R.E."/>
            <person name="Madigan M.T."/>
            <person name="Sattley W.M."/>
        </authorList>
    </citation>
    <scope>NUCLEOTIDE SEQUENCE [LARGE SCALE GENOMIC DNA]</scope>
    <source>
        <strain evidence="4">HH</strain>
    </source>
</reference>
<dbReference type="PANTHER" id="PTHR43428:SF1">
    <property type="entry name" value="ARSENATE REDUCTASE"/>
    <property type="match status" value="1"/>
</dbReference>
<feature type="domain" description="Phosphotyrosine protein phosphatase I" evidence="2">
    <location>
        <begin position="6"/>
        <end position="131"/>
    </location>
</feature>
<dbReference type="Pfam" id="PF01451">
    <property type="entry name" value="LMWPc"/>
    <property type="match status" value="1"/>
</dbReference>
<dbReference type="EMBL" id="CP045875">
    <property type="protein sequence ID" value="QGG46783.1"/>
    <property type="molecule type" value="Genomic_DNA"/>
</dbReference>
<organism evidence="3 4">
    <name type="scientific">Heliorestis convoluta</name>
    <dbReference type="NCBI Taxonomy" id="356322"/>
    <lineage>
        <taxon>Bacteria</taxon>
        <taxon>Bacillati</taxon>
        <taxon>Bacillota</taxon>
        <taxon>Clostridia</taxon>
        <taxon>Eubacteriales</taxon>
        <taxon>Heliobacteriaceae</taxon>
        <taxon>Heliorestis</taxon>
    </lineage>
</organism>
<dbReference type="AlphaFoldDB" id="A0A5Q2MZB7"/>
<protein>
    <submittedName>
        <fullName evidence="3">Low molecular weight phosphotyrosine phosphatase family protein</fullName>
    </submittedName>
</protein>
<accession>A0A5Q2MZB7</accession>
<dbReference type="RefSeq" id="WP_153724295.1">
    <property type="nucleotide sequence ID" value="NZ_CP045875.1"/>
</dbReference>
<dbReference type="OrthoDB" id="9784339at2"/>
<evidence type="ECO:0000256" key="1">
    <source>
        <dbReference type="ARBA" id="ARBA00022849"/>
    </source>
</evidence>
<gene>
    <name evidence="3" type="ORF">FTV88_0604</name>
</gene>
<dbReference type="SMART" id="SM00226">
    <property type="entry name" value="LMWPc"/>
    <property type="match status" value="1"/>
</dbReference>
<evidence type="ECO:0000259" key="2">
    <source>
        <dbReference type="SMART" id="SM00226"/>
    </source>
</evidence>
<keyword evidence="1" id="KW-0059">Arsenical resistance</keyword>
<sequence length="140" mass="15740">MSSQKPKVAFICVHNSCRSQIAEALGKHLAGHVFESYSAGTEMKAQINQDALRLMKEIYAIDMEESQRPKLLTEIPKVDIVIKMGCNVTCPFLPSQYEEDWGLDDPSGKSDDEFRIIIKKVEENIKILAKKITNKTIAAQ</sequence>
<evidence type="ECO:0000313" key="3">
    <source>
        <dbReference type="EMBL" id="QGG46783.1"/>
    </source>
</evidence>
<dbReference type="Gene3D" id="3.40.50.2300">
    <property type="match status" value="1"/>
</dbReference>
<proteinExistence type="predicted"/>